<evidence type="ECO:0000313" key="2">
    <source>
        <dbReference type="Proteomes" id="UP000615755"/>
    </source>
</evidence>
<name>A0ABR9E7Z8_9GAMM</name>
<gene>
    <name evidence="1" type="ORF">PAUR_a0186</name>
</gene>
<dbReference type="EMBL" id="AQGV01000011">
    <property type="protein sequence ID" value="MBE0366922.1"/>
    <property type="molecule type" value="Genomic_DNA"/>
</dbReference>
<keyword evidence="2" id="KW-1185">Reference proteome</keyword>
<accession>A0ABR9E7Z8</accession>
<organism evidence="1 2">
    <name type="scientific">Pseudoalteromonas aurantia 208</name>
    <dbReference type="NCBI Taxonomy" id="1314867"/>
    <lineage>
        <taxon>Bacteria</taxon>
        <taxon>Pseudomonadati</taxon>
        <taxon>Pseudomonadota</taxon>
        <taxon>Gammaproteobacteria</taxon>
        <taxon>Alteromonadales</taxon>
        <taxon>Pseudoalteromonadaceae</taxon>
        <taxon>Pseudoalteromonas</taxon>
    </lineage>
</organism>
<evidence type="ECO:0000313" key="1">
    <source>
        <dbReference type="EMBL" id="MBE0366922.1"/>
    </source>
</evidence>
<sequence length="46" mass="5255">MPTFLFPLLINLQISHYCLLPTSTARKAKSAYALTLNLMRLLCLKM</sequence>
<protein>
    <recommendedName>
        <fullName evidence="3">Orphan protein</fullName>
    </recommendedName>
</protein>
<evidence type="ECO:0008006" key="3">
    <source>
        <dbReference type="Google" id="ProtNLM"/>
    </source>
</evidence>
<reference evidence="1 2" key="1">
    <citation type="submission" date="2015-03" db="EMBL/GenBank/DDBJ databases">
        <title>Genome sequence of Pseudoalteromonas aurantia.</title>
        <authorList>
            <person name="Xie B.-B."/>
            <person name="Rong J.-C."/>
            <person name="Qin Q.-L."/>
            <person name="Zhang Y.-Z."/>
        </authorList>
    </citation>
    <scope>NUCLEOTIDE SEQUENCE [LARGE SCALE GENOMIC DNA]</scope>
    <source>
        <strain evidence="1 2">208</strain>
    </source>
</reference>
<proteinExistence type="predicted"/>
<comment type="caution">
    <text evidence="1">The sequence shown here is derived from an EMBL/GenBank/DDBJ whole genome shotgun (WGS) entry which is preliminary data.</text>
</comment>
<dbReference type="Proteomes" id="UP000615755">
    <property type="component" value="Unassembled WGS sequence"/>
</dbReference>